<name>A0A1F5CB71_9BACT</name>
<proteinExistence type="predicted"/>
<dbReference type="Proteomes" id="UP000177197">
    <property type="component" value="Unassembled WGS sequence"/>
</dbReference>
<evidence type="ECO:0008006" key="3">
    <source>
        <dbReference type="Google" id="ProtNLM"/>
    </source>
</evidence>
<evidence type="ECO:0000313" key="2">
    <source>
        <dbReference type="Proteomes" id="UP000177197"/>
    </source>
</evidence>
<dbReference type="Pfam" id="PF13483">
    <property type="entry name" value="Lactamase_B_3"/>
    <property type="match status" value="1"/>
</dbReference>
<dbReference type="EMBL" id="MEYV01000012">
    <property type="protein sequence ID" value="OGD40106.1"/>
    <property type="molecule type" value="Genomic_DNA"/>
</dbReference>
<dbReference type="Gene3D" id="3.60.15.10">
    <property type="entry name" value="Ribonuclease Z/Hydroxyacylglutathione hydrolase-like"/>
    <property type="match status" value="1"/>
</dbReference>
<organism evidence="1 2">
    <name type="scientific">Candidatus Azambacteria bacterium RIFCSPLOWO2_02_FULL_44_14</name>
    <dbReference type="NCBI Taxonomy" id="1797306"/>
    <lineage>
        <taxon>Bacteria</taxon>
        <taxon>Candidatus Azamiibacteriota</taxon>
    </lineage>
</organism>
<dbReference type="AlphaFoldDB" id="A0A1F5CB71"/>
<dbReference type="PANTHER" id="PTHR39189:SF1">
    <property type="entry name" value="UPF0173 METAL-DEPENDENT HYDROLASE YTKL"/>
    <property type="match status" value="1"/>
</dbReference>
<dbReference type="PANTHER" id="PTHR39189">
    <property type="entry name" value="UPF0173 METAL-DEPENDENT HYDROLASE YTKL"/>
    <property type="match status" value="1"/>
</dbReference>
<sequence length="201" mass="21798">MTISWYGEACFLLEAGGVRILTDPPSSDTGLAAPRLKADILILSKPADVPGASSEAFVIADPGEYEIKDVSVRGVSVPIKNKPHTVYLIEMDGIKIAHLGYLAEELSSEQLEALKDPDIIILPVGGEDVLDTEAAAKVIKEVEPRLVVPSLFSVKGLKRKAAPLSEFMKEVSAKEQPQPKLTIKKKDLDPETTKIFPLEQI</sequence>
<protein>
    <recommendedName>
        <fullName evidence="3">Lactamase</fullName>
    </recommendedName>
</protein>
<gene>
    <name evidence="1" type="ORF">A3I30_00975</name>
</gene>
<reference evidence="1 2" key="1">
    <citation type="journal article" date="2016" name="Nat. Commun.">
        <title>Thousands of microbial genomes shed light on interconnected biogeochemical processes in an aquifer system.</title>
        <authorList>
            <person name="Anantharaman K."/>
            <person name="Brown C.T."/>
            <person name="Hug L.A."/>
            <person name="Sharon I."/>
            <person name="Castelle C.J."/>
            <person name="Probst A.J."/>
            <person name="Thomas B.C."/>
            <person name="Singh A."/>
            <person name="Wilkins M.J."/>
            <person name="Karaoz U."/>
            <person name="Brodie E.L."/>
            <person name="Williams K.H."/>
            <person name="Hubbard S.S."/>
            <person name="Banfield J.F."/>
        </authorList>
    </citation>
    <scope>NUCLEOTIDE SEQUENCE [LARGE SCALE GENOMIC DNA]</scope>
</reference>
<dbReference type="InterPro" id="IPR036866">
    <property type="entry name" value="RibonucZ/Hydroxyglut_hydro"/>
</dbReference>
<evidence type="ECO:0000313" key="1">
    <source>
        <dbReference type="EMBL" id="OGD40106.1"/>
    </source>
</evidence>
<comment type="caution">
    <text evidence="1">The sequence shown here is derived from an EMBL/GenBank/DDBJ whole genome shotgun (WGS) entry which is preliminary data.</text>
</comment>
<dbReference type="SUPFAM" id="SSF56281">
    <property type="entry name" value="Metallo-hydrolase/oxidoreductase"/>
    <property type="match status" value="1"/>
</dbReference>
<accession>A0A1F5CB71</accession>